<accession>A0A0H3A996</accession>
<dbReference type="Gene3D" id="1.10.8.60">
    <property type="match status" value="1"/>
</dbReference>
<dbReference type="InterPro" id="IPR013656">
    <property type="entry name" value="PAS_4"/>
</dbReference>
<dbReference type="InterPro" id="IPR058031">
    <property type="entry name" value="AAA_lid_NorR"/>
</dbReference>
<dbReference type="SMART" id="SM00382">
    <property type="entry name" value="AAA"/>
    <property type="match status" value="1"/>
</dbReference>
<dbReference type="Proteomes" id="UP000009173">
    <property type="component" value="Chromosome"/>
</dbReference>
<dbReference type="InterPro" id="IPR002197">
    <property type="entry name" value="HTH_Fis"/>
</dbReference>
<dbReference type="SUPFAM" id="SSF52540">
    <property type="entry name" value="P-loop containing nucleoside triphosphate hydrolases"/>
    <property type="match status" value="1"/>
</dbReference>
<dbReference type="AlphaFoldDB" id="A0A0H3A996"/>
<dbReference type="CDD" id="cd00130">
    <property type="entry name" value="PAS"/>
    <property type="match status" value="1"/>
</dbReference>
<dbReference type="PROSITE" id="PS00688">
    <property type="entry name" value="SIGMA54_INTERACT_3"/>
    <property type="match status" value="1"/>
</dbReference>
<dbReference type="SMART" id="SM00091">
    <property type="entry name" value="PAS"/>
    <property type="match status" value="1"/>
</dbReference>
<dbReference type="InterPro" id="IPR025662">
    <property type="entry name" value="Sigma_54_int_dom_ATP-bd_1"/>
</dbReference>
<feature type="domain" description="PAS" evidence="9">
    <location>
        <begin position="136"/>
        <end position="205"/>
    </location>
</feature>
<feature type="modified residue" description="4-aspartylphosphate" evidence="6">
    <location>
        <position position="52"/>
    </location>
</feature>
<dbReference type="InterPro" id="IPR027417">
    <property type="entry name" value="P-loop_NTPase"/>
</dbReference>
<evidence type="ECO:0000313" key="10">
    <source>
        <dbReference type="EMBL" id="ABM29242.1"/>
    </source>
</evidence>
<feature type="domain" description="Sigma-54 factor interaction" evidence="7">
    <location>
        <begin position="267"/>
        <end position="496"/>
    </location>
</feature>
<dbReference type="InterPro" id="IPR011006">
    <property type="entry name" value="CheY-like_superfamily"/>
</dbReference>
<dbReference type="Gene3D" id="3.40.50.2300">
    <property type="match status" value="1"/>
</dbReference>
<dbReference type="FunFam" id="3.40.50.300:FF:000006">
    <property type="entry name" value="DNA-binding transcriptional regulator NtrC"/>
    <property type="match status" value="1"/>
</dbReference>
<dbReference type="InterPro" id="IPR025944">
    <property type="entry name" value="Sigma_54_int_dom_CS"/>
</dbReference>
<dbReference type="EMBL" id="CP000527">
    <property type="protein sequence ID" value="ABM29242.1"/>
    <property type="molecule type" value="Genomic_DNA"/>
</dbReference>
<dbReference type="SUPFAM" id="SSF55785">
    <property type="entry name" value="PYP-like sensor domain (PAS domain)"/>
    <property type="match status" value="1"/>
</dbReference>
<dbReference type="InterPro" id="IPR025943">
    <property type="entry name" value="Sigma_54_int_dom_ATP-bd_2"/>
</dbReference>
<reference evidence="11" key="1">
    <citation type="journal article" date="2009" name="Environ. Microbiol.">
        <title>Contribution of mobile genetic elements to Desulfovibrio vulgaris genome plasticity.</title>
        <authorList>
            <person name="Walker C.B."/>
            <person name="Stolyar S."/>
            <person name="Chivian D."/>
            <person name="Pinel N."/>
            <person name="Gabster J.A."/>
            <person name="Dehal P.S."/>
            <person name="He Z."/>
            <person name="Yang Z.K."/>
            <person name="Yen H.C."/>
            <person name="Zhou J."/>
            <person name="Wall J.D."/>
            <person name="Hazen T.C."/>
            <person name="Arkin A.P."/>
            <person name="Stahl D.A."/>
        </authorList>
    </citation>
    <scope>NUCLEOTIDE SEQUENCE [LARGE SCALE GENOMIC DNA]</scope>
    <source>
        <strain evidence="11">DP4</strain>
    </source>
</reference>
<dbReference type="InterPro" id="IPR001789">
    <property type="entry name" value="Sig_transdc_resp-reg_receiver"/>
</dbReference>
<evidence type="ECO:0000256" key="4">
    <source>
        <dbReference type="ARBA" id="ARBA00023125"/>
    </source>
</evidence>
<dbReference type="PROSITE" id="PS00676">
    <property type="entry name" value="SIGMA54_INTERACT_2"/>
    <property type="match status" value="1"/>
</dbReference>
<evidence type="ECO:0000259" key="9">
    <source>
        <dbReference type="PROSITE" id="PS50112"/>
    </source>
</evidence>
<dbReference type="Pfam" id="PF08448">
    <property type="entry name" value="PAS_4"/>
    <property type="match status" value="1"/>
</dbReference>
<dbReference type="InterPro" id="IPR000014">
    <property type="entry name" value="PAS"/>
</dbReference>
<dbReference type="CDD" id="cd00009">
    <property type="entry name" value="AAA"/>
    <property type="match status" value="1"/>
</dbReference>
<dbReference type="SUPFAM" id="SSF52172">
    <property type="entry name" value="CheY-like"/>
    <property type="match status" value="1"/>
</dbReference>
<keyword evidence="6" id="KW-0597">Phosphoprotein</keyword>
<dbReference type="InterPro" id="IPR035965">
    <property type="entry name" value="PAS-like_dom_sf"/>
</dbReference>
<keyword evidence="3" id="KW-0805">Transcription regulation</keyword>
<dbReference type="InterPro" id="IPR002078">
    <property type="entry name" value="Sigma_54_int"/>
</dbReference>
<protein>
    <submittedName>
        <fullName evidence="10">Sigma54 specific transcriptional regulator, Fis family</fullName>
    </submittedName>
</protein>
<dbReference type="Pfam" id="PF25601">
    <property type="entry name" value="AAA_lid_14"/>
    <property type="match status" value="1"/>
</dbReference>
<keyword evidence="4" id="KW-0238">DNA-binding</keyword>
<organism evidence="10 11">
    <name type="scientific">Nitratidesulfovibrio vulgaris (strain DP4)</name>
    <name type="common">Desulfovibrio vulgaris</name>
    <dbReference type="NCBI Taxonomy" id="391774"/>
    <lineage>
        <taxon>Bacteria</taxon>
        <taxon>Pseudomonadati</taxon>
        <taxon>Thermodesulfobacteriota</taxon>
        <taxon>Desulfovibrionia</taxon>
        <taxon>Desulfovibrionales</taxon>
        <taxon>Desulfovibrionaceae</taxon>
        <taxon>Nitratidesulfovibrio</taxon>
    </lineage>
</organism>
<dbReference type="SUPFAM" id="SSF46689">
    <property type="entry name" value="Homeodomain-like"/>
    <property type="match status" value="1"/>
</dbReference>
<evidence type="ECO:0000259" key="8">
    <source>
        <dbReference type="PROSITE" id="PS50110"/>
    </source>
</evidence>
<dbReference type="RefSeq" id="WP_010938045.1">
    <property type="nucleotide sequence ID" value="NC_008751.1"/>
</dbReference>
<keyword evidence="1" id="KW-0547">Nucleotide-binding</keyword>
<proteinExistence type="predicted"/>
<dbReference type="Gene3D" id="3.40.50.300">
    <property type="entry name" value="P-loop containing nucleotide triphosphate hydrolases"/>
    <property type="match status" value="1"/>
</dbReference>
<dbReference type="KEGG" id="dvl:Dvul_2226"/>
<dbReference type="Pfam" id="PF00158">
    <property type="entry name" value="Sigma54_activat"/>
    <property type="match status" value="1"/>
</dbReference>
<dbReference type="GO" id="GO:0006355">
    <property type="term" value="P:regulation of DNA-templated transcription"/>
    <property type="evidence" value="ECO:0007669"/>
    <property type="project" value="InterPro"/>
</dbReference>
<evidence type="ECO:0000256" key="5">
    <source>
        <dbReference type="ARBA" id="ARBA00023163"/>
    </source>
</evidence>
<dbReference type="Gene3D" id="1.10.10.60">
    <property type="entry name" value="Homeodomain-like"/>
    <property type="match status" value="1"/>
</dbReference>
<name>A0A0H3A996_NITV4</name>
<keyword evidence="5" id="KW-0804">Transcription</keyword>
<dbReference type="PROSITE" id="PS50110">
    <property type="entry name" value="RESPONSE_REGULATORY"/>
    <property type="match status" value="1"/>
</dbReference>
<dbReference type="NCBIfam" id="TIGR00229">
    <property type="entry name" value="sensory_box"/>
    <property type="match status" value="1"/>
</dbReference>
<dbReference type="Gene3D" id="3.30.450.20">
    <property type="entry name" value="PAS domain"/>
    <property type="match status" value="1"/>
</dbReference>
<dbReference type="HOGENOM" id="CLU_000445_0_6_7"/>
<dbReference type="GO" id="GO:0000160">
    <property type="term" value="P:phosphorelay signal transduction system"/>
    <property type="evidence" value="ECO:0007669"/>
    <property type="project" value="InterPro"/>
</dbReference>
<evidence type="ECO:0000256" key="3">
    <source>
        <dbReference type="ARBA" id="ARBA00023015"/>
    </source>
</evidence>
<dbReference type="GO" id="GO:0005524">
    <property type="term" value="F:ATP binding"/>
    <property type="evidence" value="ECO:0007669"/>
    <property type="project" value="UniProtKB-KW"/>
</dbReference>
<keyword evidence="2" id="KW-0067">ATP-binding</keyword>
<evidence type="ECO:0000256" key="2">
    <source>
        <dbReference type="ARBA" id="ARBA00022840"/>
    </source>
</evidence>
<evidence type="ECO:0000313" key="11">
    <source>
        <dbReference type="Proteomes" id="UP000009173"/>
    </source>
</evidence>
<dbReference type="SMR" id="A0A0H3A996"/>
<dbReference type="PANTHER" id="PTHR32071">
    <property type="entry name" value="TRANSCRIPTIONAL REGULATORY PROTEIN"/>
    <property type="match status" value="1"/>
</dbReference>
<evidence type="ECO:0000256" key="6">
    <source>
        <dbReference type="PROSITE-ProRule" id="PRU00169"/>
    </source>
</evidence>
<dbReference type="InterPro" id="IPR003593">
    <property type="entry name" value="AAA+_ATPase"/>
</dbReference>
<evidence type="ECO:0000256" key="1">
    <source>
        <dbReference type="ARBA" id="ARBA00022741"/>
    </source>
</evidence>
<dbReference type="PRINTS" id="PR01590">
    <property type="entry name" value="HTHFIS"/>
</dbReference>
<feature type="domain" description="Response regulatory" evidence="8">
    <location>
        <begin position="3"/>
        <end position="117"/>
    </location>
</feature>
<dbReference type="Pfam" id="PF02954">
    <property type="entry name" value="HTH_8"/>
    <property type="match status" value="1"/>
</dbReference>
<dbReference type="PROSITE" id="PS00675">
    <property type="entry name" value="SIGMA54_INTERACT_1"/>
    <property type="match status" value="1"/>
</dbReference>
<dbReference type="PANTHER" id="PTHR32071:SF113">
    <property type="entry name" value="ALGINATE BIOSYNTHESIS TRANSCRIPTIONAL REGULATORY PROTEIN ALGB"/>
    <property type="match status" value="1"/>
</dbReference>
<evidence type="ECO:0000259" key="7">
    <source>
        <dbReference type="PROSITE" id="PS50045"/>
    </source>
</evidence>
<dbReference type="Pfam" id="PF00072">
    <property type="entry name" value="Response_reg"/>
    <property type="match status" value="1"/>
</dbReference>
<dbReference type="GO" id="GO:0043565">
    <property type="term" value="F:sequence-specific DNA binding"/>
    <property type="evidence" value="ECO:0007669"/>
    <property type="project" value="InterPro"/>
</dbReference>
<dbReference type="SMART" id="SM00448">
    <property type="entry name" value="REC"/>
    <property type="match status" value="1"/>
</dbReference>
<gene>
    <name evidence="10" type="ordered locus">Dvul_2226</name>
</gene>
<dbReference type="InterPro" id="IPR009057">
    <property type="entry name" value="Homeodomain-like_sf"/>
</dbReference>
<dbReference type="PROSITE" id="PS50112">
    <property type="entry name" value="PAS"/>
    <property type="match status" value="1"/>
</dbReference>
<dbReference type="PROSITE" id="PS50045">
    <property type="entry name" value="SIGMA54_INTERACT_4"/>
    <property type="match status" value="1"/>
</dbReference>
<sequence length="569" mass="62486">MAHILLVEDDENLRFTFEAFLRRAGYTVDPVPSVPAALEAALRQPPDVVVADILLGGEEGLVLPGSLRSRGLEAPVLLVTGNPSLDTASRAVSTGAFEYLIKPVERDALLAAVARAHAHKSLQDERAALHDELQRLRAHLEAIFRSVPDVLVSVGRDGRVVRINDAGLGVLRLSGEEVEGRHWQEVFGEWESQLGDVLRHALESRQRVPRRRVNITVDEGASQVFEVSASPLRGETGDYLGAVLVLRDISRLAACCPPGGAPGEWGLVGLSPAMQRIYHLLEDLAPTDTTVLVTGESGTGKELVAEALHNAGPRATGPLIKVNCAALPETLLESELFGHVRGAFTGALRDRVGRFQLAHGGTIFLDEIGDLSPQVQLRLLRVLQEREFERVGDTRTTRVDVRVIAATHRNLRERVASGLFREDLYYRLRVVELHMPPLRERHEDLALLAEHFVGVFNQQFSRCVMGFTEAASRALMTHSWPGNVRELRHAVEHGFILCKGERIDLADLPPDVQGTEASVFPRAERSGVHEAAVREALKKAGGNKARAARLLGVARQTLYRKLAEYGIRD</sequence>